<keyword evidence="1" id="KW-0175">Coiled coil</keyword>
<dbReference type="Gene3D" id="1.10.220.60">
    <property type="entry name" value="GRIP domain"/>
    <property type="match status" value="1"/>
</dbReference>
<keyword evidence="5" id="KW-1185">Reference proteome</keyword>
<name>A0A0L0G379_9EUKA</name>
<feature type="region of interest" description="Disordered" evidence="2">
    <location>
        <begin position="24"/>
        <end position="99"/>
    </location>
</feature>
<dbReference type="EMBL" id="KQ241909">
    <property type="protein sequence ID" value="KNC82628.1"/>
    <property type="molecule type" value="Genomic_DNA"/>
</dbReference>
<feature type="region of interest" description="Disordered" evidence="2">
    <location>
        <begin position="190"/>
        <end position="318"/>
    </location>
</feature>
<evidence type="ECO:0000256" key="2">
    <source>
        <dbReference type="SAM" id="MobiDB-lite"/>
    </source>
</evidence>
<feature type="compositionally biased region" description="Basic and acidic residues" evidence="2">
    <location>
        <begin position="271"/>
        <end position="280"/>
    </location>
</feature>
<feature type="compositionally biased region" description="Polar residues" evidence="2">
    <location>
        <begin position="847"/>
        <end position="857"/>
    </location>
</feature>
<sequence>MFSNMKKWDPKKLLSDAETYVRASTGATSTGSGGEGRDDNKVQVAQGRNSSTRSPRMVSSPHQTSQSSPSPRLRRDKGRNGESAQNQQQGTPRRKEMDYNAMPRDQLVYELKASQAQFMKYRQRLSDVVNAYKSLQAEHKALQLSFDAMLPTEESSAPGLRDDSVECTVKEEIDVGPVVDIIETPTAIGEVVGHGDDKPAGSVVQNDSASPVVDSSKADTAVVEKSSSDGVKDLGVENDFGNEASSTEVGADSSVVTVTVEQEDGSSSDPTSDKSGKVMDQESNQSQMSTTTGLEAPSADVTVNAEGGRDDEVGREDDGVGQYETLSLNFEKEKDANNKLVATNKAIKDELTIAENKISKLNEKVQTLASSLSIITKEKSAMQRDFQDDKRKLLERSRSSLKHLEARADERTAALGAQLSESIAKRQQEVSERDRRISSLVSERDIMIGQLSSLKNKAQESEQLGKNAVTQLTDRGTKFFDQINQLTNELSETRQKLAEATQQKEALQLSLFMMRKTHEQAVRKQLAGREGDLQALKASAIAERARAEQAASELARIQQTQAMRFESVESEKASLIAQVTEMSVLFEEYDQRRRLAEEESQALQIQINEANDRIDELHTVIDDLSASPADSRGEAHDSGLNDGGDGGVSKATNGLLHHHMNVHGTDGSDRTQATAEEEDRTKASASEAFAEDVSAIGTTDEAGTVEKHSAGSQAPPTNALKRLHSVQDLADLDLTEAEVERIKEKLLTTTQDEIHMLEQELASALYTQAELQKHCETLLGDKTELERIRIRDREVYKQQMLDYQQRTLSIVEEKERELREAKALRRSDSCNRQASSERLSRIPTPDQVRSNSGTVSDMASDAEGAQGGGDGSLLVYRQWGIARDRELRVMLKEKSKLNEKLREAEESNLNLKELIEGLERKLKAIERQDKRENVNIEYLKNIVVKYFSATTGKEHLAQAICMVLQCDPDETAAVMKSVNEGLRLQHGQAVKKWFT</sequence>
<proteinExistence type="predicted"/>
<dbReference type="OrthoDB" id="1926336at2759"/>
<dbReference type="Pfam" id="PF01465">
    <property type="entry name" value="GRIP"/>
    <property type="match status" value="1"/>
</dbReference>
<evidence type="ECO:0000259" key="3">
    <source>
        <dbReference type="PROSITE" id="PS50913"/>
    </source>
</evidence>
<dbReference type="RefSeq" id="XP_014156530.1">
    <property type="nucleotide sequence ID" value="XM_014301055.1"/>
</dbReference>
<feature type="coiled-coil region" evidence="1">
    <location>
        <begin position="887"/>
        <end position="935"/>
    </location>
</feature>
<dbReference type="SMART" id="SM00755">
    <property type="entry name" value="Grip"/>
    <property type="match status" value="1"/>
</dbReference>
<dbReference type="PROSITE" id="PS50913">
    <property type="entry name" value="GRIP"/>
    <property type="match status" value="1"/>
</dbReference>
<accession>A0A0L0G379</accession>
<reference evidence="4 5" key="1">
    <citation type="submission" date="2011-02" db="EMBL/GenBank/DDBJ databases">
        <title>The Genome Sequence of Sphaeroforma arctica JP610.</title>
        <authorList>
            <consortium name="The Broad Institute Genome Sequencing Platform"/>
            <person name="Russ C."/>
            <person name="Cuomo C."/>
            <person name="Young S.K."/>
            <person name="Zeng Q."/>
            <person name="Gargeya S."/>
            <person name="Alvarado L."/>
            <person name="Berlin A."/>
            <person name="Chapman S.B."/>
            <person name="Chen Z."/>
            <person name="Freedman E."/>
            <person name="Gellesch M."/>
            <person name="Goldberg J."/>
            <person name="Griggs A."/>
            <person name="Gujja S."/>
            <person name="Heilman E."/>
            <person name="Heiman D."/>
            <person name="Howarth C."/>
            <person name="Mehta T."/>
            <person name="Neiman D."/>
            <person name="Pearson M."/>
            <person name="Roberts A."/>
            <person name="Saif S."/>
            <person name="Shea T."/>
            <person name="Shenoy N."/>
            <person name="Sisk P."/>
            <person name="Stolte C."/>
            <person name="Sykes S."/>
            <person name="White J."/>
            <person name="Yandava C."/>
            <person name="Burger G."/>
            <person name="Gray M.W."/>
            <person name="Holland P.W.H."/>
            <person name="King N."/>
            <person name="Lang F.B.F."/>
            <person name="Roger A.J."/>
            <person name="Ruiz-Trillo I."/>
            <person name="Haas B."/>
            <person name="Nusbaum C."/>
            <person name="Birren B."/>
        </authorList>
    </citation>
    <scope>NUCLEOTIDE SEQUENCE [LARGE SCALE GENOMIC DNA]</scope>
    <source>
        <strain evidence="4 5">JP610</strain>
    </source>
</reference>
<feature type="compositionally biased region" description="Basic and acidic residues" evidence="2">
    <location>
        <begin position="307"/>
        <end position="318"/>
    </location>
</feature>
<feature type="coiled-coil region" evidence="1">
    <location>
        <begin position="337"/>
        <end position="371"/>
    </location>
</feature>
<feature type="compositionally biased region" description="Polar residues" evidence="2">
    <location>
        <begin position="281"/>
        <end position="293"/>
    </location>
</feature>
<feature type="compositionally biased region" description="Low complexity" evidence="2">
    <location>
        <begin position="59"/>
        <end position="71"/>
    </location>
</feature>
<dbReference type="GeneID" id="25905606"/>
<dbReference type="Proteomes" id="UP000054560">
    <property type="component" value="Unassembled WGS sequence"/>
</dbReference>
<feature type="compositionally biased region" description="Basic and acidic residues" evidence="2">
    <location>
        <begin position="226"/>
        <end position="235"/>
    </location>
</feature>
<feature type="compositionally biased region" description="Polar residues" evidence="2">
    <location>
        <begin position="82"/>
        <end position="91"/>
    </location>
</feature>
<gene>
    <name evidence="4" type="ORF">SARC_05102</name>
</gene>
<protein>
    <recommendedName>
        <fullName evidence="3">GRIP domain-containing protein</fullName>
    </recommendedName>
</protein>
<feature type="coiled-coil region" evidence="1">
    <location>
        <begin position="483"/>
        <end position="510"/>
    </location>
</feature>
<evidence type="ECO:0000313" key="5">
    <source>
        <dbReference type="Proteomes" id="UP000054560"/>
    </source>
</evidence>
<feature type="compositionally biased region" description="Polar residues" evidence="2">
    <location>
        <begin position="243"/>
        <end position="260"/>
    </location>
</feature>
<feature type="region of interest" description="Disordered" evidence="2">
    <location>
        <begin position="821"/>
        <end position="868"/>
    </location>
</feature>
<dbReference type="STRING" id="667725.A0A0L0G379"/>
<evidence type="ECO:0000313" key="4">
    <source>
        <dbReference type="EMBL" id="KNC82628.1"/>
    </source>
</evidence>
<organism evidence="4 5">
    <name type="scientific">Sphaeroforma arctica JP610</name>
    <dbReference type="NCBI Taxonomy" id="667725"/>
    <lineage>
        <taxon>Eukaryota</taxon>
        <taxon>Ichthyosporea</taxon>
        <taxon>Ichthyophonida</taxon>
        <taxon>Sphaeroforma</taxon>
    </lineage>
</organism>
<dbReference type="InterPro" id="IPR000237">
    <property type="entry name" value="GRIP_dom"/>
</dbReference>
<feature type="region of interest" description="Disordered" evidence="2">
    <location>
        <begin position="625"/>
        <end position="688"/>
    </location>
</feature>
<evidence type="ECO:0000256" key="1">
    <source>
        <dbReference type="SAM" id="Coils"/>
    </source>
</evidence>
<dbReference type="AlphaFoldDB" id="A0A0L0G379"/>
<feature type="domain" description="GRIP" evidence="3">
    <location>
        <begin position="929"/>
        <end position="977"/>
    </location>
</feature>